<protein>
    <submittedName>
        <fullName evidence="2">Uncharacterized protein</fullName>
    </submittedName>
</protein>
<gene>
    <name evidence="2" type="ORF">METZ01_LOCUS327501</name>
</gene>
<keyword evidence="1" id="KW-0472">Membrane</keyword>
<keyword evidence="1" id="KW-0812">Transmembrane</keyword>
<keyword evidence="1" id="KW-1133">Transmembrane helix</keyword>
<reference evidence="2" key="1">
    <citation type="submission" date="2018-05" db="EMBL/GenBank/DDBJ databases">
        <authorList>
            <person name="Lanie J.A."/>
            <person name="Ng W.-L."/>
            <person name="Kazmierczak K.M."/>
            <person name="Andrzejewski T.M."/>
            <person name="Davidsen T.M."/>
            <person name="Wayne K.J."/>
            <person name="Tettelin H."/>
            <person name="Glass J.I."/>
            <person name="Rusch D."/>
            <person name="Podicherti R."/>
            <person name="Tsui H.-C.T."/>
            <person name="Winkler M.E."/>
        </authorList>
    </citation>
    <scope>NUCLEOTIDE SEQUENCE</scope>
</reference>
<dbReference type="AlphaFoldDB" id="A0A382PP84"/>
<evidence type="ECO:0000313" key="2">
    <source>
        <dbReference type="EMBL" id="SVC74647.1"/>
    </source>
</evidence>
<evidence type="ECO:0000256" key="1">
    <source>
        <dbReference type="SAM" id="Phobius"/>
    </source>
</evidence>
<feature type="transmembrane region" description="Helical" evidence="1">
    <location>
        <begin position="6"/>
        <end position="35"/>
    </location>
</feature>
<organism evidence="2">
    <name type="scientific">marine metagenome</name>
    <dbReference type="NCBI Taxonomy" id="408172"/>
    <lineage>
        <taxon>unclassified sequences</taxon>
        <taxon>metagenomes</taxon>
        <taxon>ecological metagenomes</taxon>
    </lineage>
</organism>
<proteinExistence type="predicted"/>
<feature type="non-terminal residue" evidence="2">
    <location>
        <position position="38"/>
    </location>
</feature>
<accession>A0A382PP84</accession>
<name>A0A382PP84_9ZZZZ</name>
<sequence>MFPGGLEWLAFAITALVIIGLVINGVLGGVIVLIWGER</sequence>
<dbReference type="EMBL" id="UINC01108502">
    <property type="protein sequence ID" value="SVC74647.1"/>
    <property type="molecule type" value="Genomic_DNA"/>
</dbReference>